<feature type="domain" description="Aminotransferase class V" evidence="9">
    <location>
        <begin position="21"/>
        <end position="389"/>
    </location>
</feature>
<comment type="cofactor">
    <cofactor evidence="1">
        <name>pyridoxal 5'-phosphate</name>
        <dbReference type="ChEBI" id="CHEBI:597326"/>
    </cofactor>
</comment>
<evidence type="ECO:0000256" key="6">
    <source>
        <dbReference type="ARBA" id="ARBA00022679"/>
    </source>
</evidence>
<dbReference type="Pfam" id="PF00266">
    <property type="entry name" value="Aminotran_5"/>
    <property type="match status" value="1"/>
</dbReference>
<gene>
    <name evidence="10" type="ORF">K4H28_06125</name>
</gene>
<dbReference type="PANTHER" id="PTHR43586:SF8">
    <property type="entry name" value="CYSTEINE DESULFURASE 1, CHLOROPLASTIC"/>
    <property type="match status" value="1"/>
</dbReference>
<name>A0ABX8Z8S9_9NEIS</name>
<dbReference type="InterPro" id="IPR015421">
    <property type="entry name" value="PyrdxlP-dep_Trfase_major"/>
</dbReference>
<keyword evidence="6" id="KW-0808">Transferase</keyword>
<accession>A0ABX8Z8S9</accession>
<evidence type="ECO:0000313" key="10">
    <source>
        <dbReference type="EMBL" id="QZA78971.1"/>
    </source>
</evidence>
<dbReference type="InterPro" id="IPR015422">
    <property type="entry name" value="PyrdxlP-dep_Trfase_small"/>
</dbReference>
<comment type="similarity">
    <text evidence="3">Belongs to the class-V pyridoxal-phosphate-dependent aminotransferase family. Csd subfamily.</text>
</comment>
<evidence type="ECO:0000256" key="4">
    <source>
        <dbReference type="ARBA" id="ARBA00012239"/>
    </source>
</evidence>
<dbReference type="EMBL" id="CP081150">
    <property type="protein sequence ID" value="QZA78971.1"/>
    <property type="molecule type" value="Genomic_DNA"/>
</dbReference>
<evidence type="ECO:0000256" key="8">
    <source>
        <dbReference type="ARBA" id="ARBA00050776"/>
    </source>
</evidence>
<dbReference type="InterPro" id="IPR016454">
    <property type="entry name" value="Cysteine_dSase"/>
</dbReference>
<dbReference type="PIRSF" id="PIRSF005572">
    <property type="entry name" value="NifS"/>
    <property type="match status" value="1"/>
</dbReference>
<dbReference type="Gene3D" id="3.90.1150.10">
    <property type="entry name" value="Aspartate Aminotransferase, domain 1"/>
    <property type="match status" value="1"/>
</dbReference>
<evidence type="ECO:0000313" key="11">
    <source>
        <dbReference type="Proteomes" id="UP000825679"/>
    </source>
</evidence>
<dbReference type="CDD" id="cd06453">
    <property type="entry name" value="SufS_like"/>
    <property type="match status" value="1"/>
</dbReference>
<dbReference type="PANTHER" id="PTHR43586">
    <property type="entry name" value="CYSTEINE DESULFURASE"/>
    <property type="match status" value="1"/>
</dbReference>
<evidence type="ECO:0000256" key="1">
    <source>
        <dbReference type="ARBA" id="ARBA00001933"/>
    </source>
</evidence>
<dbReference type="Gene3D" id="3.40.640.10">
    <property type="entry name" value="Type I PLP-dependent aspartate aminotransferase-like (Major domain)"/>
    <property type="match status" value="1"/>
</dbReference>
<dbReference type="NCBIfam" id="TIGR01979">
    <property type="entry name" value="sufS"/>
    <property type="match status" value="1"/>
</dbReference>
<evidence type="ECO:0000256" key="3">
    <source>
        <dbReference type="ARBA" id="ARBA00010447"/>
    </source>
</evidence>
<evidence type="ECO:0000256" key="7">
    <source>
        <dbReference type="ARBA" id="ARBA00022898"/>
    </source>
</evidence>
<dbReference type="InterPro" id="IPR000192">
    <property type="entry name" value="Aminotrans_V_dom"/>
</dbReference>
<dbReference type="EC" id="2.8.1.7" evidence="4"/>
<keyword evidence="7" id="KW-0663">Pyridoxal phosphate</keyword>
<reference evidence="10 11" key="1">
    <citation type="submission" date="2021-08" db="EMBL/GenBank/DDBJ databases">
        <title>complete genome sequencing of Deefgea sp. D25.</title>
        <authorList>
            <person name="Bae J.-W."/>
            <person name="Gim D.-H."/>
        </authorList>
    </citation>
    <scope>NUCLEOTIDE SEQUENCE [LARGE SCALE GENOMIC DNA]</scope>
    <source>
        <strain evidence="10 11">D25</strain>
    </source>
</reference>
<sequence length="401" mass="43147">MFDAIELKKQFPIFSNHPDLIYLDNAATMQKPLCVLDAERFYYENHNANVHRGAHRLATAATDAYEGARHVVAQFINAPSHEEIIFTRGTTEAINLVANSWGNSLNTGDEIILSTLEHHANIVPWQMLAERRGVIIKIIKLDEHGAVDLAHFSSLLSNKTKLVAISHVSNAIGSIQPIQLICEAAHHAGAKVLVDGAQAVAHLNIDVQELGADFYAFSGHKVYGPTGIGALWVESNTLNSMSPWQGGGEMIAAVSFSGSTYAAAPYRFEAGTPAIAQAVGLSAALTWISALDRAALLNHEQQLRQQLEEGLIQMTGISIHGQSPDKAALTSMTFAGAHPYDVAQFLDHKGIAVRVGHHCAQPLLQSLGVSGTLRASFAAYNTSSDVDAFLVALHETLEILG</sequence>
<evidence type="ECO:0000256" key="5">
    <source>
        <dbReference type="ARBA" id="ARBA00021850"/>
    </source>
</evidence>
<dbReference type="InterPro" id="IPR010970">
    <property type="entry name" value="Cys_dSase_SufS"/>
</dbReference>
<keyword evidence="11" id="KW-1185">Reference proteome</keyword>
<comment type="catalytic activity">
    <reaction evidence="8">
        <text>(sulfur carrier)-H + L-cysteine = (sulfur carrier)-SH + L-alanine</text>
        <dbReference type="Rhea" id="RHEA:43892"/>
        <dbReference type="Rhea" id="RHEA-COMP:14737"/>
        <dbReference type="Rhea" id="RHEA-COMP:14739"/>
        <dbReference type="ChEBI" id="CHEBI:29917"/>
        <dbReference type="ChEBI" id="CHEBI:35235"/>
        <dbReference type="ChEBI" id="CHEBI:57972"/>
        <dbReference type="ChEBI" id="CHEBI:64428"/>
        <dbReference type="EC" id="2.8.1.7"/>
    </reaction>
</comment>
<evidence type="ECO:0000256" key="2">
    <source>
        <dbReference type="ARBA" id="ARBA00002824"/>
    </source>
</evidence>
<protein>
    <recommendedName>
        <fullName evidence="5">Probable cysteine desulfurase</fullName>
        <ecNumber evidence="4">2.8.1.7</ecNumber>
    </recommendedName>
</protein>
<dbReference type="RefSeq" id="WP_221007490.1">
    <property type="nucleotide sequence ID" value="NZ_CP081150.1"/>
</dbReference>
<dbReference type="SUPFAM" id="SSF53383">
    <property type="entry name" value="PLP-dependent transferases"/>
    <property type="match status" value="1"/>
</dbReference>
<organism evidence="10 11">
    <name type="scientific">Deefgea tanakiae</name>
    <dbReference type="NCBI Taxonomy" id="2865840"/>
    <lineage>
        <taxon>Bacteria</taxon>
        <taxon>Pseudomonadati</taxon>
        <taxon>Pseudomonadota</taxon>
        <taxon>Betaproteobacteria</taxon>
        <taxon>Neisseriales</taxon>
        <taxon>Chitinibacteraceae</taxon>
        <taxon>Deefgea</taxon>
    </lineage>
</organism>
<dbReference type="InterPro" id="IPR015424">
    <property type="entry name" value="PyrdxlP-dep_Trfase"/>
</dbReference>
<evidence type="ECO:0000259" key="9">
    <source>
        <dbReference type="Pfam" id="PF00266"/>
    </source>
</evidence>
<comment type="function">
    <text evidence="2">Catalyzes the removal of elemental sulfur and selenium atoms from L-cysteine, L-cystine, L-selenocysteine, and L-selenocystine to produce L-alanine.</text>
</comment>
<dbReference type="Proteomes" id="UP000825679">
    <property type="component" value="Chromosome"/>
</dbReference>
<proteinExistence type="inferred from homology"/>